<organism evidence="5 6">
    <name type="scientific">Thermoleptolyngbya sichuanensis A183</name>
    <dbReference type="NCBI Taxonomy" id="2737172"/>
    <lineage>
        <taxon>Bacteria</taxon>
        <taxon>Bacillati</taxon>
        <taxon>Cyanobacteriota</taxon>
        <taxon>Cyanophyceae</taxon>
        <taxon>Oculatellales</taxon>
        <taxon>Oculatellaceae</taxon>
        <taxon>Thermoleptolyngbya</taxon>
        <taxon>Thermoleptolyngbya sichuanensis</taxon>
    </lineage>
</organism>
<gene>
    <name evidence="5" type="ORF">HPC62_21995</name>
</gene>
<dbReference type="KEGG" id="theu:HPC62_21995"/>
<protein>
    <submittedName>
        <fullName evidence="5">Extracellular solute-binding protein</fullName>
    </submittedName>
</protein>
<evidence type="ECO:0000313" key="6">
    <source>
        <dbReference type="Proteomes" id="UP000505210"/>
    </source>
</evidence>
<dbReference type="PANTHER" id="PTHR30222:SF17">
    <property type="entry name" value="SPERMIDINE_PUTRESCINE-BINDING PERIPLASMIC PROTEIN"/>
    <property type="match status" value="1"/>
</dbReference>
<dbReference type="Pfam" id="PF13343">
    <property type="entry name" value="SBP_bac_6"/>
    <property type="match status" value="1"/>
</dbReference>
<dbReference type="EMBL" id="CP053661">
    <property type="protein sequence ID" value="QKD84502.1"/>
    <property type="molecule type" value="Genomic_DNA"/>
</dbReference>
<dbReference type="PRINTS" id="PR00909">
    <property type="entry name" value="SPERMDNBNDNG"/>
</dbReference>
<comment type="subcellular location">
    <subcellularLocation>
        <location evidence="1">Periplasm</location>
    </subcellularLocation>
</comment>
<keyword evidence="3" id="KW-0732">Signal</keyword>
<evidence type="ECO:0000256" key="1">
    <source>
        <dbReference type="ARBA" id="ARBA00004418"/>
    </source>
</evidence>
<evidence type="ECO:0000313" key="5">
    <source>
        <dbReference type="EMBL" id="QKD84502.1"/>
    </source>
</evidence>
<keyword evidence="4" id="KW-0574">Periplasm</keyword>
<dbReference type="RefSeq" id="WP_172358526.1">
    <property type="nucleotide sequence ID" value="NZ_CP053661.1"/>
</dbReference>
<evidence type="ECO:0000256" key="2">
    <source>
        <dbReference type="ARBA" id="ARBA00022448"/>
    </source>
</evidence>
<dbReference type="Proteomes" id="UP000505210">
    <property type="component" value="Chromosome"/>
</dbReference>
<dbReference type="GO" id="GO:0015846">
    <property type="term" value="P:polyamine transport"/>
    <property type="evidence" value="ECO:0007669"/>
    <property type="project" value="InterPro"/>
</dbReference>
<name>A0A6M8BEB0_9CYAN</name>
<reference evidence="5 6" key="1">
    <citation type="submission" date="2020-05" db="EMBL/GenBank/DDBJ databases">
        <title>Complete genome sequence of of a novel Thermoleptolyngbya strain isolated from hot springs of Ganzi, Sichuan China.</title>
        <authorList>
            <person name="Tang J."/>
            <person name="Daroch M."/>
            <person name="Li L."/>
            <person name="Waleron K."/>
            <person name="Waleron M."/>
            <person name="Waleron M."/>
        </authorList>
    </citation>
    <scope>NUCLEOTIDE SEQUENCE [LARGE SCALE GENOMIC DNA]</scope>
    <source>
        <strain evidence="5 6">PKUAC-SCTA183</strain>
    </source>
</reference>
<dbReference type="InterPro" id="IPR001188">
    <property type="entry name" value="Sperm_putr-bd"/>
</dbReference>
<accession>A0A6M8BEB0</accession>
<dbReference type="AlphaFoldDB" id="A0A6M8BEB0"/>
<evidence type="ECO:0000256" key="3">
    <source>
        <dbReference type="ARBA" id="ARBA00022729"/>
    </source>
</evidence>
<dbReference type="Gene3D" id="3.40.190.10">
    <property type="entry name" value="Periplasmic binding protein-like II"/>
    <property type="match status" value="2"/>
</dbReference>
<keyword evidence="2" id="KW-0813">Transport</keyword>
<dbReference type="GO" id="GO:0042597">
    <property type="term" value="C:periplasmic space"/>
    <property type="evidence" value="ECO:0007669"/>
    <property type="project" value="UniProtKB-SubCell"/>
</dbReference>
<dbReference type="GO" id="GO:0019808">
    <property type="term" value="F:polyamine binding"/>
    <property type="evidence" value="ECO:0007669"/>
    <property type="project" value="InterPro"/>
</dbReference>
<dbReference type="PROSITE" id="PS51257">
    <property type="entry name" value="PROKAR_LIPOPROTEIN"/>
    <property type="match status" value="1"/>
</dbReference>
<evidence type="ECO:0000256" key="4">
    <source>
        <dbReference type="ARBA" id="ARBA00022764"/>
    </source>
</evidence>
<proteinExistence type="predicted"/>
<sequence length="389" mass="42677">MKRRSLLIGSSSVALAALVGGCRRRDNGLRVLFLEDSVPPQVLKAFRSALSQPLPLSFVPRPQLASIVEQLETWQTAESPQTADLVTLGDAWLTEAIQQKLIQPLEVSSIPGWERVPKPWQDLVTRDRQGALSAAGLVWGAPYRWGSVAIAFRRDKLDPLGWQPRDWADLWRPELAGMLSLPDSPRTVLGLVLKKLGRSVNEANLAAVPNLQNELAALDDQTKFYSSTDYLQPLLIDDTWAAVGWTTDILPVMQGDPRIGAVIPASGTMLFSDLWVRPARSPSTESDPGAIAESALAQWIDFCWQPETATRLSLQTAAASPIFALDASDLPADLRNRELRLPAESILQKSEFLLPLSPASAAQFRQAWSALPRQAWADPSAQQSRRSAA</sequence>
<dbReference type="SUPFAM" id="SSF53850">
    <property type="entry name" value="Periplasmic binding protein-like II"/>
    <property type="match status" value="1"/>
</dbReference>
<keyword evidence="6" id="KW-1185">Reference proteome</keyword>
<dbReference type="PANTHER" id="PTHR30222">
    <property type="entry name" value="SPERMIDINE/PUTRESCINE-BINDING PERIPLASMIC PROTEIN"/>
    <property type="match status" value="1"/>
</dbReference>